<reference evidence="1" key="1">
    <citation type="journal article" date="2014" name="Front. Microbiol.">
        <title>High frequency of phylogenetically diverse reductive dehalogenase-homologous genes in deep subseafloor sedimentary metagenomes.</title>
        <authorList>
            <person name="Kawai M."/>
            <person name="Futagami T."/>
            <person name="Toyoda A."/>
            <person name="Takaki Y."/>
            <person name="Nishi S."/>
            <person name="Hori S."/>
            <person name="Arai W."/>
            <person name="Tsubouchi T."/>
            <person name="Morono Y."/>
            <person name="Uchiyama I."/>
            <person name="Ito T."/>
            <person name="Fujiyama A."/>
            <person name="Inagaki F."/>
            <person name="Takami H."/>
        </authorList>
    </citation>
    <scope>NUCLEOTIDE SEQUENCE</scope>
    <source>
        <strain evidence="1">Expedition CK06-06</strain>
    </source>
</reference>
<organism evidence="1">
    <name type="scientific">marine sediment metagenome</name>
    <dbReference type="NCBI Taxonomy" id="412755"/>
    <lineage>
        <taxon>unclassified sequences</taxon>
        <taxon>metagenomes</taxon>
        <taxon>ecological metagenomes</taxon>
    </lineage>
</organism>
<dbReference type="EMBL" id="BARS01021984">
    <property type="protein sequence ID" value="GAG09871.1"/>
    <property type="molecule type" value="Genomic_DNA"/>
</dbReference>
<protein>
    <submittedName>
        <fullName evidence="1">Uncharacterized protein</fullName>
    </submittedName>
</protein>
<feature type="non-terminal residue" evidence="1">
    <location>
        <position position="1"/>
    </location>
</feature>
<name>X0WB31_9ZZZZ</name>
<sequence>RIVDQMKADGEIVSWRDDRGHDCWEMKEVG</sequence>
<accession>X0WB31</accession>
<evidence type="ECO:0000313" key="1">
    <source>
        <dbReference type="EMBL" id="GAG09871.1"/>
    </source>
</evidence>
<dbReference type="AlphaFoldDB" id="X0WB31"/>
<gene>
    <name evidence="1" type="ORF">S01H1_35204</name>
</gene>
<proteinExistence type="predicted"/>
<comment type="caution">
    <text evidence="1">The sequence shown here is derived from an EMBL/GenBank/DDBJ whole genome shotgun (WGS) entry which is preliminary data.</text>
</comment>